<dbReference type="PANTHER" id="PTHR38445">
    <property type="entry name" value="HTH-TYPE TRANSCRIPTIONAL REPRESSOR YTRA"/>
    <property type="match status" value="1"/>
</dbReference>
<dbReference type="HOGENOM" id="CLU_017584_10_1_11"/>
<dbReference type="InterPro" id="IPR000524">
    <property type="entry name" value="Tscrpt_reg_HTH_GntR"/>
</dbReference>
<dbReference type="InterPro" id="IPR036390">
    <property type="entry name" value="WH_DNA-bd_sf"/>
</dbReference>
<name>H6RRX7_BLASD</name>
<organism evidence="5 6">
    <name type="scientific">Blastococcus saxobsidens (strain DD2)</name>
    <dbReference type="NCBI Taxonomy" id="1146883"/>
    <lineage>
        <taxon>Bacteria</taxon>
        <taxon>Bacillati</taxon>
        <taxon>Actinomycetota</taxon>
        <taxon>Actinomycetes</taxon>
        <taxon>Geodermatophilales</taxon>
        <taxon>Geodermatophilaceae</taxon>
        <taxon>Blastococcus</taxon>
    </lineage>
</organism>
<dbReference type="EMBL" id="FO117623">
    <property type="protein sequence ID" value="CCG02971.1"/>
    <property type="molecule type" value="Genomic_DNA"/>
</dbReference>
<dbReference type="SUPFAM" id="SSF46785">
    <property type="entry name" value="Winged helix' DNA-binding domain"/>
    <property type="match status" value="1"/>
</dbReference>
<evidence type="ECO:0000313" key="5">
    <source>
        <dbReference type="EMBL" id="CCG02971.1"/>
    </source>
</evidence>
<dbReference type="KEGG" id="bsd:BLASA_2058"/>
<feature type="domain" description="HTH gntR-type" evidence="4">
    <location>
        <begin position="19"/>
        <end position="87"/>
    </location>
</feature>
<dbReference type="SMART" id="SM00345">
    <property type="entry name" value="HTH_GNTR"/>
    <property type="match status" value="1"/>
</dbReference>
<sequence>MTATDPAPLTLRIDVTSAVPVYEQLRTQVSALVSARRLVRGDRLPAARALAADLGIAVGTVARAYRELETGGWVTSRRRTGTVIAGPMQTNDPAPSGATASDQVERAADHLVRIGRATGLDDDALLTALRGALLR</sequence>
<dbReference type="AlphaFoldDB" id="H6RRX7"/>
<reference evidence="6" key="2">
    <citation type="submission" date="2012-02" db="EMBL/GenBank/DDBJ databases">
        <title>Complete genome sequence of Blastococcus saxobsidens strain DD2.</title>
        <authorList>
            <person name="Genoscope."/>
        </authorList>
    </citation>
    <scope>NUCLEOTIDE SEQUENCE [LARGE SCALE GENOMIC DNA]</scope>
    <source>
        <strain evidence="6">DD2</strain>
    </source>
</reference>
<protein>
    <submittedName>
        <fullName evidence="5">Transcriptional regulator, GntR family</fullName>
    </submittedName>
</protein>
<keyword evidence="2" id="KW-0238">DNA-binding</keyword>
<reference evidence="5 6" key="1">
    <citation type="journal article" date="2012" name="J. Bacteriol.">
        <title>Genome Sequence of Blastococcus saxobsidens DD2, a Stone-Inhabiting Bacterium.</title>
        <authorList>
            <person name="Chouaia B."/>
            <person name="Crotti E."/>
            <person name="Brusetti L."/>
            <person name="Daffonchio D."/>
            <person name="Essoussi I."/>
            <person name="Nouioui I."/>
            <person name="Sbissi I."/>
            <person name="Ghodhbane-Gtari F."/>
            <person name="Gtari M."/>
            <person name="Vacherie B."/>
            <person name="Barbe V."/>
            <person name="Medigue C."/>
            <person name="Gury J."/>
            <person name="Pujic P."/>
            <person name="Normand P."/>
        </authorList>
    </citation>
    <scope>NUCLEOTIDE SEQUENCE [LARGE SCALE GENOMIC DNA]</scope>
    <source>
        <strain evidence="5 6">DD2</strain>
    </source>
</reference>
<gene>
    <name evidence="5" type="ordered locus">BLASA_2058</name>
</gene>
<keyword evidence="3" id="KW-0804">Transcription</keyword>
<dbReference type="InterPro" id="IPR036388">
    <property type="entry name" value="WH-like_DNA-bd_sf"/>
</dbReference>
<dbReference type="Pfam" id="PF00392">
    <property type="entry name" value="GntR"/>
    <property type="match status" value="1"/>
</dbReference>
<keyword evidence="1" id="KW-0805">Transcription regulation</keyword>
<dbReference type="GO" id="GO:0003677">
    <property type="term" value="F:DNA binding"/>
    <property type="evidence" value="ECO:0007669"/>
    <property type="project" value="UniProtKB-KW"/>
</dbReference>
<keyword evidence="6" id="KW-1185">Reference proteome</keyword>
<proteinExistence type="predicted"/>
<evidence type="ECO:0000256" key="3">
    <source>
        <dbReference type="ARBA" id="ARBA00023163"/>
    </source>
</evidence>
<evidence type="ECO:0000313" key="6">
    <source>
        <dbReference type="Proteomes" id="UP000007517"/>
    </source>
</evidence>
<dbReference type="eggNOG" id="COG1725">
    <property type="taxonomic scope" value="Bacteria"/>
</dbReference>
<evidence type="ECO:0000256" key="1">
    <source>
        <dbReference type="ARBA" id="ARBA00023015"/>
    </source>
</evidence>
<dbReference type="Gene3D" id="1.10.10.10">
    <property type="entry name" value="Winged helix-like DNA-binding domain superfamily/Winged helix DNA-binding domain"/>
    <property type="match status" value="1"/>
</dbReference>
<dbReference type="PROSITE" id="PS50949">
    <property type="entry name" value="HTH_GNTR"/>
    <property type="match status" value="1"/>
</dbReference>
<evidence type="ECO:0000256" key="2">
    <source>
        <dbReference type="ARBA" id="ARBA00023125"/>
    </source>
</evidence>
<accession>H6RRX7</accession>
<dbReference type="RefSeq" id="WP_014375854.1">
    <property type="nucleotide sequence ID" value="NC_016943.1"/>
</dbReference>
<evidence type="ECO:0000259" key="4">
    <source>
        <dbReference type="PROSITE" id="PS50949"/>
    </source>
</evidence>
<dbReference type="GO" id="GO:0003700">
    <property type="term" value="F:DNA-binding transcription factor activity"/>
    <property type="evidence" value="ECO:0007669"/>
    <property type="project" value="InterPro"/>
</dbReference>
<dbReference type="Proteomes" id="UP000007517">
    <property type="component" value="Chromosome"/>
</dbReference>
<dbReference type="PANTHER" id="PTHR38445:SF9">
    <property type="entry name" value="HTH-TYPE TRANSCRIPTIONAL REPRESSOR YTRA"/>
    <property type="match status" value="1"/>
</dbReference>
<dbReference type="STRING" id="1146883.BLASA_2058"/>